<dbReference type="GeneID" id="70245763"/>
<sequence>MKKMQDKSNAEKYIPETHLSERIEKEQAAKLECLQAELEQTNLEQSTLRSELDKTQKALSKRAQKYNIQHSDDQSKIQKLLRQLRQLQYVAEEKEELKTSHAHLQQTLSEIQERAFRSMNNGGWIAPEDAKVRDYLSRLQENIKKWAKNSAFKAFGDQHSQSLSIDQKQEIMRSMSNYCFPHDWDQLVQIIPPHIEKRIPYLFTHAILSKDIFETIIGNPFFTLELQGQTDFPTTTQLLNLYQTMIKIDQTEAHIWRSQMLRLLQATDRASKSDIFFTGRLQANISQMGVERAEKFLRGPARYLLGQSSGDDKSVQKALADIYCYAGQLALSLWTQRSYLECLNRQRITHFFAGREEMSAHRFHRLDEEDTRFDRQPILVIVQPALIAFGNDNAESYDQHKVWAEAVVLVDERT</sequence>
<gene>
    <name evidence="3" type="ORF">BGW36DRAFT_372417</name>
</gene>
<keyword evidence="1" id="KW-0175">Coiled coil</keyword>
<accession>A0AAD4L145</accession>
<proteinExistence type="predicted"/>
<dbReference type="AlphaFoldDB" id="A0AAD4L145"/>
<evidence type="ECO:0000256" key="1">
    <source>
        <dbReference type="SAM" id="Coils"/>
    </source>
</evidence>
<dbReference type="RefSeq" id="XP_046075597.1">
    <property type="nucleotide sequence ID" value="XM_046215476.1"/>
</dbReference>
<reference evidence="3" key="1">
    <citation type="submission" date="2021-12" db="EMBL/GenBank/DDBJ databases">
        <title>Convergent genome expansion in fungi linked to evolution of root-endophyte symbiosis.</title>
        <authorList>
            <consortium name="DOE Joint Genome Institute"/>
            <person name="Ke Y.-H."/>
            <person name="Bonito G."/>
            <person name="Liao H.-L."/>
            <person name="Looney B."/>
            <person name="Rojas-Flechas A."/>
            <person name="Nash J."/>
            <person name="Hameed K."/>
            <person name="Schadt C."/>
            <person name="Martin F."/>
            <person name="Crous P.W."/>
            <person name="Miettinen O."/>
            <person name="Magnuson J.K."/>
            <person name="Labbe J."/>
            <person name="Jacobson D."/>
            <person name="Doktycz M.J."/>
            <person name="Veneault-Fourrey C."/>
            <person name="Kuo A."/>
            <person name="Mondo S."/>
            <person name="Calhoun S."/>
            <person name="Riley R."/>
            <person name="Ohm R."/>
            <person name="LaButti K."/>
            <person name="Andreopoulos B."/>
            <person name="Pangilinan J."/>
            <person name="Nolan M."/>
            <person name="Tritt A."/>
            <person name="Clum A."/>
            <person name="Lipzen A."/>
            <person name="Daum C."/>
            <person name="Barry K."/>
            <person name="Grigoriev I.V."/>
            <person name="Vilgalys R."/>
        </authorList>
    </citation>
    <scope>NUCLEOTIDE SEQUENCE</scope>
    <source>
        <strain evidence="3">PMI_201</strain>
    </source>
</reference>
<feature type="region of interest" description="Disordered" evidence="2">
    <location>
        <begin position="1"/>
        <end position="20"/>
    </location>
</feature>
<name>A0AAD4L145_9EURO</name>
<keyword evidence="4" id="KW-1185">Reference proteome</keyword>
<dbReference type="EMBL" id="JAJTJA010000003">
    <property type="protein sequence ID" value="KAH8702221.1"/>
    <property type="molecule type" value="Genomic_DNA"/>
</dbReference>
<dbReference type="Proteomes" id="UP001201262">
    <property type="component" value="Unassembled WGS sequence"/>
</dbReference>
<evidence type="ECO:0000313" key="3">
    <source>
        <dbReference type="EMBL" id="KAH8702221.1"/>
    </source>
</evidence>
<organism evidence="3 4">
    <name type="scientific">Talaromyces proteolyticus</name>
    <dbReference type="NCBI Taxonomy" id="1131652"/>
    <lineage>
        <taxon>Eukaryota</taxon>
        <taxon>Fungi</taxon>
        <taxon>Dikarya</taxon>
        <taxon>Ascomycota</taxon>
        <taxon>Pezizomycotina</taxon>
        <taxon>Eurotiomycetes</taxon>
        <taxon>Eurotiomycetidae</taxon>
        <taxon>Eurotiales</taxon>
        <taxon>Trichocomaceae</taxon>
        <taxon>Talaromyces</taxon>
        <taxon>Talaromyces sect. Bacilispori</taxon>
    </lineage>
</organism>
<comment type="caution">
    <text evidence="3">The sequence shown here is derived from an EMBL/GenBank/DDBJ whole genome shotgun (WGS) entry which is preliminary data.</text>
</comment>
<feature type="coiled-coil region" evidence="1">
    <location>
        <begin position="24"/>
        <end position="114"/>
    </location>
</feature>
<evidence type="ECO:0000256" key="2">
    <source>
        <dbReference type="SAM" id="MobiDB-lite"/>
    </source>
</evidence>
<evidence type="ECO:0000313" key="4">
    <source>
        <dbReference type="Proteomes" id="UP001201262"/>
    </source>
</evidence>
<protein>
    <submittedName>
        <fullName evidence="3">Uncharacterized protein</fullName>
    </submittedName>
</protein>